<dbReference type="EMBL" id="JAGGKT010000013">
    <property type="protein sequence ID" value="MBP1933814.1"/>
    <property type="molecule type" value="Genomic_DNA"/>
</dbReference>
<keyword evidence="3" id="KW-1185">Reference proteome</keyword>
<feature type="transmembrane region" description="Helical" evidence="1">
    <location>
        <begin position="7"/>
        <end position="27"/>
    </location>
</feature>
<evidence type="ECO:0000256" key="1">
    <source>
        <dbReference type="SAM" id="Phobius"/>
    </source>
</evidence>
<keyword evidence="1" id="KW-0812">Transmembrane</keyword>
<protein>
    <submittedName>
        <fullName evidence="2">Glucan phosphoethanolaminetransferase (Alkaline phosphatase superfamily)</fullName>
    </submittedName>
</protein>
<evidence type="ECO:0000313" key="2">
    <source>
        <dbReference type="EMBL" id="MBP1933814.1"/>
    </source>
</evidence>
<comment type="caution">
    <text evidence="2">The sequence shown here is derived from an EMBL/GenBank/DDBJ whole genome shotgun (WGS) entry which is preliminary data.</text>
</comment>
<keyword evidence="1" id="KW-0472">Membrane</keyword>
<proteinExistence type="predicted"/>
<keyword evidence="1" id="KW-1133">Transmembrane helix</keyword>
<organism evidence="2 3">
    <name type="scientific">Ammoniphilus resinae</name>
    <dbReference type="NCBI Taxonomy" id="861532"/>
    <lineage>
        <taxon>Bacteria</taxon>
        <taxon>Bacillati</taxon>
        <taxon>Bacillota</taxon>
        <taxon>Bacilli</taxon>
        <taxon>Bacillales</taxon>
        <taxon>Paenibacillaceae</taxon>
        <taxon>Aneurinibacillus group</taxon>
        <taxon>Ammoniphilus</taxon>
    </lineage>
</organism>
<name>A0ABS4GU73_9BACL</name>
<accession>A0ABS4GU73</accession>
<gene>
    <name evidence="2" type="ORF">J2Z37_003827</name>
</gene>
<feature type="transmembrane region" description="Helical" evidence="1">
    <location>
        <begin position="33"/>
        <end position="54"/>
    </location>
</feature>
<dbReference type="Proteomes" id="UP001519343">
    <property type="component" value="Unassembled WGS sequence"/>
</dbReference>
<sequence>MGKREAFWLIICGLLILLAYIIPYTILTDVAKWYGSFLLWVLLGFVIILFNIIFTKDWRS</sequence>
<evidence type="ECO:0000313" key="3">
    <source>
        <dbReference type="Proteomes" id="UP001519343"/>
    </source>
</evidence>
<reference evidence="2 3" key="1">
    <citation type="submission" date="2021-03" db="EMBL/GenBank/DDBJ databases">
        <title>Genomic Encyclopedia of Type Strains, Phase IV (KMG-IV): sequencing the most valuable type-strain genomes for metagenomic binning, comparative biology and taxonomic classification.</title>
        <authorList>
            <person name="Goeker M."/>
        </authorList>
    </citation>
    <scope>NUCLEOTIDE SEQUENCE [LARGE SCALE GENOMIC DNA]</scope>
    <source>
        <strain evidence="2 3">DSM 24738</strain>
    </source>
</reference>